<accession>A0ABU6J512</accession>
<evidence type="ECO:0000313" key="2">
    <source>
        <dbReference type="Proteomes" id="UP001352263"/>
    </source>
</evidence>
<comment type="caution">
    <text evidence="1">The sequence shown here is derived from an EMBL/GenBank/DDBJ whole genome shotgun (WGS) entry which is preliminary data.</text>
</comment>
<keyword evidence="2" id="KW-1185">Reference proteome</keyword>
<dbReference type="RefSeq" id="WP_326505439.1">
    <property type="nucleotide sequence ID" value="NZ_JAWIIV010000003.1"/>
</dbReference>
<name>A0ABU6J512_9BURK</name>
<organism evidence="1 2">
    <name type="scientific">Noviherbaspirillum album</name>
    <dbReference type="NCBI Taxonomy" id="3080276"/>
    <lineage>
        <taxon>Bacteria</taxon>
        <taxon>Pseudomonadati</taxon>
        <taxon>Pseudomonadota</taxon>
        <taxon>Betaproteobacteria</taxon>
        <taxon>Burkholderiales</taxon>
        <taxon>Oxalobacteraceae</taxon>
        <taxon>Noviherbaspirillum</taxon>
    </lineage>
</organism>
<sequence length="204" mass="22204">MVWQYSQRTGQLRRKDGVWARGYSGKGPGDTARLAIFFFLFVSGHAMSSPAAPDAATLLAEIRDIGPLQVIGRLNAQPNPNAWDGVMRRIRSGQADWLDVAAGLAQEADAGSASDLKISLAHALLKNPEGVLKLAGSQVFLSIDEICGAPFIEPTSRFLRHYLEQAKRAVGQVRDPQLKPRQAACLSRINDAERQLRSTSKAGR</sequence>
<gene>
    <name evidence="1" type="ORF">RY831_06135</name>
</gene>
<protein>
    <submittedName>
        <fullName evidence="1">Uncharacterized protein</fullName>
    </submittedName>
</protein>
<reference evidence="1 2" key="1">
    <citation type="submission" date="2023-10" db="EMBL/GenBank/DDBJ databases">
        <title>Noviherbaspirillum sp. CPCC 100848 genome assembly.</title>
        <authorList>
            <person name="Li X.Y."/>
            <person name="Fang X.M."/>
        </authorList>
    </citation>
    <scope>NUCLEOTIDE SEQUENCE [LARGE SCALE GENOMIC DNA]</scope>
    <source>
        <strain evidence="1 2">CPCC 100848</strain>
    </source>
</reference>
<evidence type="ECO:0000313" key="1">
    <source>
        <dbReference type="EMBL" id="MEC4718717.1"/>
    </source>
</evidence>
<proteinExistence type="predicted"/>
<dbReference type="EMBL" id="JAWIIV010000003">
    <property type="protein sequence ID" value="MEC4718717.1"/>
    <property type="molecule type" value="Genomic_DNA"/>
</dbReference>
<dbReference type="Proteomes" id="UP001352263">
    <property type="component" value="Unassembled WGS sequence"/>
</dbReference>